<comment type="caution">
    <text evidence="3">The sequence shown here is derived from an EMBL/GenBank/DDBJ whole genome shotgun (WGS) entry which is preliminary data.</text>
</comment>
<keyword evidence="2" id="KW-0472">Membrane</keyword>
<evidence type="ECO:0000313" key="4">
    <source>
        <dbReference type="Proteomes" id="UP000265581"/>
    </source>
</evidence>
<dbReference type="EMBL" id="QUBR01000002">
    <property type="protein sequence ID" value="REK69941.1"/>
    <property type="molecule type" value="Genomic_DNA"/>
</dbReference>
<feature type="transmembrane region" description="Helical" evidence="2">
    <location>
        <begin position="119"/>
        <end position="137"/>
    </location>
</feature>
<name>A0A371P215_9ACTN</name>
<feature type="compositionally biased region" description="Polar residues" evidence="1">
    <location>
        <begin position="173"/>
        <end position="184"/>
    </location>
</feature>
<gene>
    <name evidence="3" type="ORF">DX116_12170</name>
</gene>
<dbReference type="OrthoDB" id="3748562at2"/>
<protein>
    <submittedName>
        <fullName evidence="3">Uncharacterized protein</fullName>
    </submittedName>
</protein>
<evidence type="ECO:0000256" key="2">
    <source>
        <dbReference type="SAM" id="Phobius"/>
    </source>
</evidence>
<keyword evidence="2" id="KW-0812">Transmembrane</keyword>
<evidence type="ECO:0000256" key="1">
    <source>
        <dbReference type="SAM" id="MobiDB-lite"/>
    </source>
</evidence>
<feature type="transmembrane region" description="Helical" evidence="2">
    <location>
        <begin position="7"/>
        <end position="29"/>
    </location>
</feature>
<reference evidence="3 4" key="1">
    <citation type="submission" date="2018-08" db="EMBL/GenBank/DDBJ databases">
        <title>Aeromicrobium sp. M2KJ-4, whole genome shotgun sequence.</title>
        <authorList>
            <person name="Tuo L."/>
        </authorList>
    </citation>
    <scope>NUCLEOTIDE SEQUENCE [LARGE SCALE GENOMIC DNA]</scope>
    <source>
        <strain evidence="3 4">M2KJ-4</strain>
    </source>
</reference>
<dbReference type="RefSeq" id="WP_119704538.1">
    <property type="nucleotide sequence ID" value="NZ_JBHSOI010000002.1"/>
</dbReference>
<sequence>MSRRPGFLAEVSWLQVAVSALAAVTAAWIASSLGVAGTLIGAALGSSVVTISSAFYGRTLDKGKTLIVQTAGGTVVQKAVDEGEIAEAFEQAEEVGGSPVTGAQVVEDEKPRRLHWKTITATTVLVLAIAVGLMGAYEAVTGDAYGNRSDNPRIGKIFGGSSGTSNDEPDPKPTSTESGTVTPRPTQPSATVPAPVATTPEPAATPTPAPTQAPTAATPTPTPTPSSTPTAPAE</sequence>
<feature type="region of interest" description="Disordered" evidence="1">
    <location>
        <begin position="143"/>
        <end position="234"/>
    </location>
</feature>
<organism evidence="3 4">
    <name type="scientific">Aeromicrobium endophyticum</name>
    <dbReference type="NCBI Taxonomy" id="2292704"/>
    <lineage>
        <taxon>Bacteria</taxon>
        <taxon>Bacillati</taxon>
        <taxon>Actinomycetota</taxon>
        <taxon>Actinomycetes</taxon>
        <taxon>Propionibacteriales</taxon>
        <taxon>Nocardioidaceae</taxon>
        <taxon>Aeromicrobium</taxon>
    </lineage>
</organism>
<accession>A0A371P215</accession>
<evidence type="ECO:0000313" key="3">
    <source>
        <dbReference type="EMBL" id="REK69941.1"/>
    </source>
</evidence>
<keyword evidence="2" id="KW-1133">Transmembrane helix</keyword>
<feature type="compositionally biased region" description="Low complexity" evidence="1">
    <location>
        <begin position="187"/>
        <end position="202"/>
    </location>
</feature>
<dbReference type="Proteomes" id="UP000265581">
    <property type="component" value="Unassembled WGS sequence"/>
</dbReference>
<keyword evidence="4" id="KW-1185">Reference proteome</keyword>
<feature type="transmembrane region" description="Helical" evidence="2">
    <location>
        <begin position="35"/>
        <end position="56"/>
    </location>
</feature>
<proteinExistence type="predicted"/>
<dbReference type="AlphaFoldDB" id="A0A371P215"/>